<reference evidence="2 3" key="1">
    <citation type="submission" date="2019-09" db="EMBL/GenBank/DDBJ databases">
        <title>Salinarimonas rosea gen. nov., sp. nov., a new member of the a-2 subgroup of the Proteobacteria.</title>
        <authorList>
            <person name="Liu J."/>
        </authorList>
    </citation>
    <scope>NUCLEOTIDE SEQUENCE [LARGE SCALE GENOMIC DNA]</scope>
    <source>
        <strain evidence="2 3">BN140002</strain>
    </source>
</reference>
<organism evidence="2 3">
    <name type="scientific">Salinarimonas soli</name>
    <dbReference type="NCBI Taxonomy" id="1638099"/>
    <lineage>
        <taxon>Bacteria</taxon>
        <taxon>Pseudomonadati</taxon>
        <taxon>Pseudomonadota</taxon>
        <taxon>Alphaproteobacteria</taxon>
        <taxon>Hyphomicrobiales</taxon>
        <taxon>Salinarimonadaceae</taxon>
        <taxon>Salinarimonas</taxon>
    </lineage>
</organism>
<keyword evidence="3" id="KW-1185">Reference proteome</keyword>
<dbReference type="AlphaFoldDB" id="A0A5B2VGR3"/>
<dbReference type="Proteomes" id="UP000323142">
    <property type="component" value="Unassembled WGS sequence"/>
</dbReference>
<evidence type="ECO:0000313" key="2">
    <source>
        <dbReference type="EMBL" id="KAA2237746.1"/>
    </source>
</evidence>
<gene>
    <name evidence="2" type="ORF">F0L46_08705</name>
</gene>
<feature type="chain" id="PRO_5022763055" evidence="1">
    <location>
        <begin position="26"/>
        <end position="387"/>
    </location>
</feature>
<dbReference type="NCBIfam" id="TIGR02122">
    <property type="entry name" value="TRAP_TAXI"/>
    <property type="match status" value="1"/>
</dbReference>
<dbReference type="EMBL" id="VUOA01000018">
    <property type="protein sequence ID" value="KAA2237746.1"/>
    <property type="molecule type" value="Genomic_DNA"/>
</dbReference>
<proteinExistence type="predicted"/>
<dbReference type="RefSeq" id="WP_149816716.1">
    <property type="nucleotide sequence ID" value="NZ_VUOA01000018.1"/>
</dbReference>
<feature type="signal peptide" evidence="1">
    <location>
        <begin position="1"/>
        <end position="25"/>
    </location>
</feature>
<accession>A0A5B2VGR3</accession>
<reference evidence="2 3" key="2">
    <citation type="submission" date="2019-09" db="EMBL/GenBank/DDBJ databases">
        <authorList>
            <person name="Jin C."/>
        </authorList>
    </citation>
    <scope>NUCLEOTIDE SEQUENCE [LARGE SCALE GENOMIC DNA]</scope>
    <source>
        <strain evidence="2 3">BN140002</strain>
    </source>
</reference>
<dbReference type="InterPro" id="IPR011852">
    <property type="entry name" value="TRAP_TAXI"/>
</dbReference>
<keyword evidence="1" id="KW-0732">Signal</keyword>
<dbReference type="SUPFAM" id="SSF53850">
    <property type="entry name" value="Periplasmic binding protein-like II"/>
    <property type="match status" value="1"/>
</dbReference>
<dbReference type="PANTHER" id="PTHR42941">
    <property type="entry name" value="SLL1037 PROTEIN"/>
    <property type="match status" value="1"/>
</dbReference>
<sequence>MTDLTRRAALGLLGSAALLPGRAMAQGTSGLPETISWTAYDVGSGSYNQGVAVGNAIKTKLGANLRLLPGRNDVARLVPLKAGQAMFSANGVAGAYFAQEGMFDFNTKEWGPQPVRAIIMNNGDALLSLVTAKDAKIQTYADLKGKRVAWVHAADSLNIGTEACMAFGGVTWNDVQKVEFPGFGTSMQALLAGRVDAAFASSISGPLYQLESSPRGIHFPPMPHGDKEGWDRLHKKAPYFVRAMGREGAGITTDKPVEAGSYPFPILMTLGGIADPVAYGMAKAMVELFPDYKDAAPGNTGWDIKRQEFSWVVPYHEGAVRYFKEIKAWTDAHEANNQTLIKRQGVLMDAWKAFAASAPADEAAFKTGWTKARADALQAAGMEPVWS</sequence>
<protein>
    <submittedName>
        <fullName evidence="2">TAXI family TRAP transporter solute-binding subunit</fullName>
    </submittedName>
</protein>
<dbReference type="OrthoDB" id="9776669at2"/>
<dbReference type="PANTHER" id="PTHR42941:SF1">
    <property type="entry name" value="SLL1037 PROTEIN"/>
    <property type="match status" value="1"/>
</dbReference>
<dbReference type="Pfam" id="PF16868">
    <property type="entry name" value="NMT1_3"/>
    <property type="match status" value="1"/>
</dbReference>
<evidence type="ECO:0000256" key="1">
    <source>
        <dbReference type="SAM" id="SignalP"/>
    </source>
</evidence>
<dbReference type="Gene3D" id="3.40.190.10">
    <property type="entry name" value="Periplasmic binding protein-like II"/>
    <property type="match status" value="2"/>
</dbReference>
<comment type="caution">
    <text evidence="2">The sequence shown here is derived from an EMBL/GenBank/DDBJ whole genome shotgun (WGS) entry which is preliminary data.</text>
</comment>
<name>A0A5B2VGR3_9HYPH</name>
<evidence type="ECO:0000313" key="3">
    <source>
        <dbReference type="Proteomes" id="UP000323142"/>
    </source>
</evidence>